<gene>
    <name evidence="4" type="ordered locus">Acid_7018</name>
</gene>
<dbReference type="NCBIfam" id="TIGR00689">
    <property type="entry name" value="rpiB_lacA_lacB"/>
    <property type="match status" value="1"/>
</dbReference>
<evidence type="ECO:0000256" key="3">
    <source>
        <dbReference type="PIRSR" id="PIRSR005384-1"/>
    </source>
</evidence>
<name>Q01QY9_SOLUE</name>
<dbReference type="Pfam" id="PF02502">
    <property type="entry name" value="LacAB_rpiB"/>
    <property type="match status" value="1"/>
</dbReference>
<evidence type="ECO:0000256" key="2">
    <source>
        <dbReference type="ARBA" id="ARBA00023235"/>
    </source>
</evidence>
<feature type="active site" description="Proton acceptor" evidence="3">
    <location>
        <position position="65"/>
    </location>
</feature>
<dbReference type="HOGENOM" id="CLU_091396_4_1_0"/>
<dbReference type="EMBL" id="CP000473">
    <property type="protein sequence ID" value="ABJ87931.1"/>
    <property type="molecule type" value="Genomic_DNA"/>
</dbReference>
<dbReference type="NCBIfam" id="NF004051">
    <property type="entry name" value="PRK05571.1"/>
    <property type="match status" value="1"/>
</dbReference>
<sequence>MKIAIGADHAGFSLKEKLRQKLAQDGHEVVDFGTASDASCDYPDFAQPVARDVAQGRSDRGILVCSTGIGMAMAANKIDGVRAAPAQSDDEVKFTREHNDANVLTLGAKYLDEDRAIELIHIFLNTEFAGGRHARRVAKIAQLEK</sequence>
<dbReference type="PANTHER" id="PTHR30345">
    <property type="entry name" value="RIBOSE-5-PHOSPHATE ISOMERASE B"/>
    <property type="match status" value="1"/>
</dbReference>
<dbReference type="InterPro" id="IPR004785">
    <property type="entry name" value="RpiB"/>
</dbReference>
<organism evidence="4">
    <name type="scientific">Solibacter usitatus (strain Ellin6076)</name>
    <dbReference type="NCBI Taxonomy" id="234267"/>
    <lineage>
        <taxon>Bacteria</taxon>
        <taxon>Pseudomonadati</taxon>
        <taxon>Acidobacteriota</taxon>
        <taxon>Terriglobia</taxon>
        <taxon>Bryobacterales</taxon>
        <taxon>Solibacteraceae</taxon>
        <taxon>Candidatus Solibacter</taxon>
    </lineage>
</organism>
<evidence type="ECO:0000313" key="4">
    <source>
        <dbReference type="EMBL" id="ABJ87931.1"/>
    </source>
</evidence>
<dbReference type="GO" id="GO:0004751">
    <property type="term" value="F:ribose-5-phosphate isomerase activity"/>
    <property type="evidence" value="ECO:0007669"/>
    <property type="project" value="UniProtKB-EC"/>
</dbReference>
<dbReference type="InterPro" id="IPR036569">
    <property type="entry name" value="RpiB_LacA_LacB_sf"/>
</dbReference>
<dbReference type="InterPro" id="IPR003500">
    <property type="entry name" value="RpiB_LacA_LacB"/>
</dbReference>
<reference evidence="4" key="1">
    <citation type="submission" date="2006-10" db="EMBL/GenBank/DDBJ databases">
        <title>Complete sequence of Solibacter usitatus Ellin6076.</title>
        <authorList>
            <consortium name="US DOE Joint Genome Institute"/>
            <person name="Copeland A."/>
            <person name="Lucas S."/>
            <person name="Lapidus A."/>
            <person name="Barry K."/>
            <person name="Detter J.C."/>
            <person name="Glavina del Rio T."/>
            <person name="Hammon N."/>
            <person name="Israni S."/>
            <person name="Dalin E."/>
            <person name="Tice H."/>
            <person name="Pitluck S."/>
            <person name="Thompson L.S."/>
            <person name="Brettin T."/>
            <person name="Bruce D."/>
            <person name="Han C."/>
            <person name="Tapia R."/>
            <person name="Gilna P."/>
            <person name="Schmutz J."/>
            <person name="Larimer F."/>
            <person name="Land M."/>
            <person name="Hauser L."/>
            <person name="Kyrpides N."/>
            <person name="Mikhailova N."/>
            <person name="Janssen P.H."/>
            <person name="Kuske C.R."/>
            <person name="Richardson P."/>
        </authorList>
    </citation>
    <scope>NUCLEOTIDE SEQUENCE</scope>
    <source>
        <strain evidence="4">Ellin6076</strain>
    </source>
</reference>
<accession>Q01QY9</accession>
<protein>
    <submittedName>
        <fullName evidence="4">Ribose-5-phosphate isomerase</fullName>
        <ecNumber evidence="4">5.3.1.6</ecNumber>
    </submittedName>
</protein>
<evidence type="ECO:0000256" key="1">
    <source>
        <dbReference type="ARBA" id="ARBA00008754"/>
    </source>
</evidence>
<dbReference type="AlphaFoldDB" id="Q01QY9"/>
<dbReference type="PANTHER" id="PTHR30345:SF0">
    <property type="entry name" value="DNA DAMAGE-REPAIR_TOLERATION PROTEIN DRT102"/>
    <property type="match status" value="1"/>
</dbReference>
<dbReference type="eggNOG" id="COG0698">
    <property type="taxonomic scope" value="Bacteria"/>
</dbReference>
<dbReference type="OrthoDB" id="1778624at2"/>
<comment type="similarity">
    <text evidence="1">Belongs to the LacAB/RpiB family.</text>
</comment>
<dbReference type="Gene3D" id="3.40.1400.10">
    <property type="entry name" value="Sugar-phosphate isomerase, RpiB/LacA/LacB"/>
    <property type="match status" value="1"/>
</dbReference>
<dbReference type="PIRSF" id="PIRSF005384">
    <property type="entry name" value="RpiB_LacA_B"/>
    <property type="match status" value="1"/>
</dbReference>
<dbReference type="EC" id="5.3.1.6" evidence="4"/>
<dbReference type="NCBIfam" id="TIGR01120">
    <property type="entry name" value="rpiB"/>
    <property type="match status" value="1"/>
</dbReference>
<dbReference type="KEGG" id="sus:Acid_7018"/>
<dbReference type="InParanoid" id="Q01QY9"/>
<proteinExistence type="inferred from homology"/>
<dbReference type="STRING" id="234267.Acid_7018"/>
<dbReference type="GO" id="GO:0005975">
    <property type="term" value="P:carbohydrate metabolic process"/>
    <property type="evidence" value="ECO:0007669"/>
    <property type="project" value="InterPro"/>
</dbReference>
<keyword evidence="2 4" id="KW-0413">Isomerase</keyword>
<dbReference type="FunCoup" id="Q01QY9">
    <property type="interactions" value="289"/>
</dbReference>
<feature type="active site" description="Proton donor" evidence="3">
    <location>
        <position position="98"/>
    </location>
</feature>
<dbReference type="SUPFAM" id="SSF89623">
    <property type="entry name" value="Ribose/Galactose isomerase RpiB/AlsB"/>
    <property type="match status" value="1"/>
</dbReference>